<evidence type="ECO:0000259" key="4">
    <source>
        <dbReference type="Pfam" id="PF05199"/>
    </source>
</evidence>
<dbReference type="Proteomes" id="UP001363151">
    <property type="component" value="Unassembled WGS sequence"/>
</dbReference>
<comment type="caution">
    <text evidence="5">The sequence shown here is derived from an EMBL/GenBank/DDBJ whole genome shotgun (WGS) entry which is preliminary data.</text>
</comment>
<dbReference type="PANTHER" id="PTHR11552">
    <property type="entry name" value="GLUCOSE-METHANOL-CHOLINE GMC OXIDOREDUCTASE"/>
    <property type="match status" value="1"/>
</dbReference>
<keyword evidence="3" id="KW-1133">Transmembrane helix</keyword>
<dbReference type="PANTHER" id="PTHR11552:SF147">
    <property type="entry name" value="CHOLINE DEHYDROGENASE, MITOCHONDRIAL"/>
    <property type="match status" value="1"/>
</dbReference>
<sequence>MEQPLEAPSKSLPDVRFMEPESPEAPGLRVRSYSYGGTSRPLRLSRRDMSLADARAEFERRDGGWPRMLVGFALGLAASLGASVVFGYARGPKPAAGRIGDPIDGGAYAAVVVGAGPAGSVVAARLAARFAGTEKRVLLLESGGGSQRVLGGSDWLFRDRTVFDVPLAWSYVAKLPRYLWSLPGFFLARAVGGCGVHNAMLYVRALESDVEGWNCSDWTWPAVERRYLEMEDWQGEQQRDQGEVDQGWAPASVGMGTPPHHAVGGPLATSGALYRDLLARKFLETVTSPAYGRALPRNFDFNDPDGGRVGGYAPVKGLDIRAGATVTKLRFGPPDAAGDRAVVGLDVALGADGDAGPPPRTARVALGDGATVVLAAGAVLTPHLLQRGAARSGVGDRDTLEAAGLETIVANDGVGVGLQDHPAVAVVYDVDPALTADMAGLYGRFLNWTRGKPFGSYSRAFGSASRRPRRRSREFDRGSIRARRRFGYPGFSAGAFLHSGGDEAKPPDLQLTVFPVRIEPHLEERREGRASAARVRFDQAIVTVAVVRPDTAYAVVPGGAGPTLELLPHRVPYADGGGIDDRDVARLAAGVRRVREIFARAPLRDFVLRCVLREDEPGSEPGDLHAWVRSHFTANSHWCCSAHFGAGGALRPRDLRVRGAANLHVADSSSFPAIPNGNVHSTVVAVAAEAAERLADGILGVGG</sequence>
<evidence type="ECO:0000256" key="1">
    <source>
        <dbReference type="ARBA" id="ARBA00010790"/>
    </source>
</evidence>
<gene>
    <name evidence="5" type="ORF">SO694_00138061</name>
</gene>
<feature type="transmembrane region" description="Helical" evidence="3">
    <location>
        <begin position="108"/>
        <end position="128"/>
    </location>
</feature>
<evidence type="ECO:0000256" key="2">
    <source>
        <dbReference type="SAM" id="MobiDB-lite"/>
    </source>
</evidence>
<feature type="domain" description="Glucose-methanol-choline oxidoreductase C-terminal" evidence="4">
    <location>
        <begin position="580"/>
        <end position="687"/>
    </location>
</feature>
<dbReference type="InterPro" id="IPR036188">
    <property type="entry name" value="FAD/NAD-bd_sf"/>
</dbReference>
<evidence type="ECO:0000313" key="6">
    <source>
        <dbReference type="Proteomes" id="UP001363151"/>
    </source>
</evidence>
<feature type="region of interest" description="Disordered" evidence="2">
    <location>
        <begin position="234"/>
        <end position="262"/>
    </location>
</feature>
<evidence type="ECO:0000313" key="5">
    <source>
        <dbReference type="EMBL" id="KAK7254943.1"/>
    </source>
</evidence>
<organism evidence="5 6">
    <name type="scientific">Aureococcus anophagefferens</name>
    <name type="common">Harmful bloom alga</name>
    <dbReference type="NCBI Taxonomy" id="44056"/>
    <lineage>
        <taxon>Eukaryota</taxon>
        <taxon>Sar</taxon>
        <taxon>Stramenopiles</taxon>
        <taxon>Ochrophyta</taxon>
        <taxon>Pelagophyceae</taxon>
        <taxon>Pelagomonadales</taxon>
        <taxon>Pelagomonadaceae</taxon>
        <taxon>Aureococcus</taxon>
    </lineage>
</organism>
<dbReference type="SUPFAM" id="SSF54373">
    <property type="entry name" value="FAD-linked reductases, C-terminal domain"/>
    <property type="match status" value="1"/>
</dbReference>
<dbReference type="InterPro" id="IPR007867">
    <property type="entry name" value="GMC_OxRtase_C"/>
</dbReference>
<name>A0ABR1GGB7_AURAN</name>
<feature type="transmembrane region" description="Helical" evidence="3">
    <location>
        <begin position="68"/>
        <end position="88"/>
    </location>
</feature>
<keyword evidence="3" id="KW-0812">Transmembrane</keyword>
<protein>
    <recommendedName>
        <fullName evidence="4">Glucose-methanol-choline oxidoreductase C-terminal domain-containing protein</fullName>
    </recommendedName>
</protein>
<dbReference type="PIRSF" id="PIRSF000137">
    <property type="entry name" value="Alcohol_oxidase"/>
    <property type="match status" value="1"/>
</dbReference>
<dbReference type="Pfam" id="PF05199">
    <property type="entry name" value="GMC_oxred_C"/>
    <property type="match status" value="1"/>
</dbReference>
<accession>A0ABR1GGB7</accession>
<dbReference type="EMBL" id="JBBJCI010000011">
    <property type="protein sequence ID" value="KAK7254943.1"/>
    <property type="molecule type" value="Genomic_DNA"/>
</dbReference>
<dbReference type="InterPro" id="IPR012132">
    <property type="entry name" value="GMC_OxRdtase"/>
</dbReference>
<dbReference type="Gene3D" id="3.30.410.40">
    <property type="match status" value="1"/>
</dbReference>
<dbReference type="Gene3D" id="3.50.50.60">
    <property type="entry name" value="FAD/NAD(P)-binding domain"/>
    <property type="match status" value="3"/>
</dbReference>
<comment type="similarity">
    <text evidence="1">Belongs to the GMC oxidoreductase family.</text>
</comment>
<reference evidence="5 6" key="1">
    <citation type="submission" date="2024-03" db="EMBL/GenBank/DDBJ databases">
        <title>Aureococcus anophagefferens CCMP1851 and Kratosvirus quantuckense: Draft genome of a second virus-susceptible host strain in the model system.</title>
        <authorList>
            <person name="Chase E."/>
            <person name="Truchon A.R."/>
            <person name="Schepens W."/>
            <person name="Wilhelm S.W."/>
        </authorList>
    </citation>
    <scope>NUCLEOTIDE SEQUENCE [LARGE SCALE GENOMIC DNA]</scope>
    <source>
        <strain evidence="5 6">CCMP1851</strain>
    </source>
</reference>
<dbReference type="SUPFAM" id="SSF51905">
    <property type="entry name" value="FAD/NAD(P)-binding domain"/>
    <property type="match status" value="1"/>
</dbReference>
<feature type="region of interest" description="Disordered" evidence="2">
    <location>
        <begin position="1"/>
        <end position="32"/>
    </location>
</feature>
<keyword evidence="6" id="KW-1185">Reference proteome</keyword>
<proteinExistence type="inferred from homology"/>
<evidence type="ECO:0000256" key="3">
    <source>
        <dbReference type="SAM" id="Phobius"/>
    </source>
</evidence>
<keyword evidence="3" id="KW-0472">Membrane</keyword>